<dbReference type="PANTHER" id="PTHR24260">
    <property type="match status" value="1"/>
</dbReference>
<comment type="similarity">
    <text evidence="9">Belongs to the peptidase S1 family. CLIP subfamily.</text>
</comment>
<keyword evidence="5" id="KW-0378">Hydrolase</keyword>
<keyword evidence="3" id="KW-0645">Protease</keyword>
<proteinExistence type="inferred from homology"/>
<evidence type="ECO:0000256" key="3">
    <source>
        <dbReference type="ARBA" id="ARBA00022670"/>
    </source>
</evidence>
<evidence type="ECO:0000313" key="11">
    <source>
        <dbReference type="EnsemblMetazoa" id="AAEL002880-PA"/>
    </source>
</evidence>
<protein>
    <recommendedName>
        <fullName evidence="10">Peptidase S1 domain-containing protein</fullName>
    </recommendedName>
</protein>
<dbReference type="PROSITE" id="PS00134">
    <property type="entry name" value="TRYPSIN_HIS"/>
    <property type="match status" value="1"/>
</dbReference>
<dbReference type="Proteomes" id="UP000008820">
    <property type="component" value="Chromosome 1"/>
</dbReference>
<feature type="domain" description="Peptidase S1" evidence="10">
    <location>
        <begin position="54"/>
        <end position="308"/>
    </location>
</feature>
<evidence type="ECO:0000256" key="2">
    <source>
        <dbReference type="ARBA" id="ARBA00022525"/>
    </source>
</evidence>
<keyword evidence="8" id="KW-1015">Disulfide bond</keyword>
<dbReference type="InterPro" id="IPR043504">
    <property type="entry name" value="Peptidase_S1_PA_chymotrypsin"/>
</dbReference>
<evidence type="ECO:0000259" key="10">
    <source>
        <dbReference type="PROSITE" id="PS50240"/>
    </source>
</evidence>
<dbReference type="InterPro" id="IPR051333">
    <property type="entry name" value="CLIP_Serine_Protease"/>
</dbReference>
<keyword evidence="12" id="KW-1185">Reference proteome</keyword>
<dbReference type="AlphaFoldDB" id="A0A1S4F3C2"/>
<name>A0A1S4F3C2_AEDAE</name>
<keyword evidence="2" id="KW-0964">Secreted</keyword>
<dbReference type="GO" id="GO:0006508">
    <property type="term" value="P:proteolysis"/>
    <property type="evidence" value="ECO:0007669"/>
    <property type="project" value="UniProtKB-KW"/>
</dbReference>
<dbReference type="SMR" id="A0A1S4F3C2"/>
<dbReference type="OrthoDB" id="6147874at2759"/>
<dbReference type="GO" id="GO:0005576">
    <property type="term" value="C:extracellular region"/>
    <property type="evidence" value="ECO:0007669"/>
    <property type="project" value="UniProtKB-SubCell"/>
</dbReference>
<dbReference type="InParanoid" id="A0A1S4F3C2"/>
<keyword evidence="4" id="KW-0732">Signal</keyword>
<dbReference type="GO" id="GO:0004252">
    <property type="term" value="F:serine-type endopeptidase activity"/>
    <property type="evidence" value="ECO:0007669"/>
    <property type="project" value="InterPro"/>
</dbReference>
<dbReference type="FunFam" id="2.40.10.10:FF:000146">
    <property type="entry name" value="Serine protease 53"/>
    <property type="match status" value="1"/>
</dbReference>
<evidence type="ECO:0000256" key="8">
    <source>
        <dbReference type="ARBA" id="ARBA00023157"/>
    </source>
</evidence>
<reference evidence="11 12" key="1">
    <citation type="submission" date="2017-06" db="EMBL/GenBank/DDBJ databases">
        <title>Aedes aegypti genome working group (AGWG) sequencing and assembly.</title>
        <authorList>
            <consortium name="Aedes aegypti Genome Working Group (AGWG)"/>
            <person name="Matthews B.J."/>
        </authorList>
    </citation>
    <scope>NUCLEOTIDE SEQUENCE [LARGE SCALE GENOMIC DNA]</scope>
    <source>
        <strain evidence="11 12">LVP_AGWG</strain>
    </source>
</reference>
<keyword evidence="7" id="KW-0865">Zymogen</keyword>
<dbReference type="PRINTS" id="PR00722">
    <property type="entry name" value="CHYMOTRYPSIN"/>
</dbReference>
<evidence type="ECO:0000256" key="9">
    <source>
        <dbReference type="ARBA" id="ARBA00024195"/>
    </source>
</evidence>
<evidence type="ECO:0000313" key="12">
    <source>
        <dbReference type="Proteomes" id="UP000008820"/>
    </source>
</evidence>
<feature type="domain" description="Peptidase S1" evidence="10">
    <location>
        <begin position="325"/>
        <end position="594"/>
    </location>
</feature>
<gene>
    <name evidence="11" type="primary">5576363</name>
</gene>
<evidence type="ECO:0000256" key="5">
    <source>
        <dbReference type="ARBA" id="ARBA00022801"/>
    </source>
</evidence>
<keyword evidence="6" id="KW-0720">Serine protease</keyword>
<evidence type="ECO:0000256" key="6">
    <source>
        <dbReference type="ARBA" id="ARBA00022825"/>
    </source>
</evidence>
<evidence type="ECO:0000256" key="7">
    <source>
        <dbReference type="ARBA" id="ARBA00023145"/>
    </source>
</evidence>
<dbReference type="Pfam" id="PF00089">
    <property type="entry name" value="Trypsin"/>
    <property type="match status" value="2"/>
</dbReference>
<dbReference type="VEuPathDB" id="VectorBase:AAEL002880"/>
<organism evidence="11 12">
    <name type="scientific">Aedes aegypti</name>
    <name type="common">Yellowfever mosquito</name>
    <name type="synonym">Culex aegypti</name>
    <dbReference type="NCBI Taxonomy" id="7159"/>
    <lineage>
        <taxon>Eukaryota</taxon>
        <taxon>Metazoa</taxon>
        <taxon>Ecdysozoa</taxon>
        <taxon>Arthropoda</taxon>
        <taxon>Hexapoda</taxon>
        <taxon>Insecta</taxon>
        <taxon>Pterygota</taxon>
        <taxon>Neoptera</taxon>
        <taxon>Endopterygota</taxon>
        <taxon>Diptera</taxon>
        <taxon>Nematocera</taxon>
        <taxon>Culicoidea</taxon>
        <taxon>Culicidae</taxon>
        <taxon>Culicinae</taxon>
        <taxon>Aedini</taxon>
        <taxon>Aedes</taxon>
        <taxon>Stegomyia</taxon>
    </lineage>
</organism>
<dbReference type="InterPro" id="IPR001254">
    <property type="entry name" value="Trypsin_dom"/>
</dbReference>
<dbReference type="PANTHER" id="PTHR24260:SF136">
    <property type="entry name" value="GH08193P-RELATED"/>
    <property type="match status" value="1"/>
</dbReference>
<evidence type="ECO:0000256" key="1">
    <source>
        <dbReference type="ARBA" id="ARBA00004613"/>
    </source>
</evidence>
<dbReference type="SUPFAM" id="SSF50494">
    <property type="entry name" value="Trypsin-like serine proteases"/>
    <property type="match status" value="2"/>
</dbReference>
<comment type="subcellular location">
    <subcellularLocation>
        <location evidence="1">Secreted</location>
    </subcellularLocation>
</comment>
<dbReference type="InterPro" id="IPR001314">
    <property type="entry name" value="Peptidase_S1A"/>
</dbReference>
<evidence type="ECO:0000256" key="4">
    <source>
        <dbReference type="ARBA" id="ARBA00022729"/>
    </source>
</evidence>
<dbReference type="Gene3D" id="2.40.10.10">
    <property type="entry name" value="Trypsin-like serine proteases"/>
    <property type="match status" value="2"/>
</dbReference>
<dbReference type="InterPro" id="IPR009003">
    <property type="entry name" value="Peptidase_S1_PA"/>
</dbReference>
<sequence>MLCSTIQTTEASGACFEMFHIIVVILLIAFTQGQEVDFDDNTCGFQLAPLEGLIKNGYKSRPGEWPWHVALFHRTLSGNEFDYQCGGTLVHKYLVLTAAHCVTQRSSKKPLAQGDILVKVGRFDISEQQEEQGRDHEVEQVLPHRDYKPLSFENDIAILKLKVPVIFTLLVQPICLWKRDDGIILPNVYRMPGTVVGWGLTENNTVASTLNQAQMPVVSIHECLESDRNFFGRLLNAKSFCAGFKNGTGACNGDSGGGMYFRHQRQWYLRGLVSFSNIIDTRKICNLKQYIGFTDVAQYLEWIYETAPINANDDPILGHPNIRLINQGKCGENEYTSEFPEESKAIIRQYLWMAALRHPFQNHEHVPCNGVLINKNYVLTTDCVDYLITHCIFCFSDEISVTLGDYNTGEVQDCASRIDNQGYCLPPVQTTSIAEFFRKDRLILARLSTPAIIGRRDHIQAICLPVTPEQRDRVHPQYVLTGWKESGTDSKLLQRAVVDLIQLNECRQEMANVSYASAEEKNVTKSIICVRNVANPTKSPQCEDYQPGTVLQTVEKQSNRYFLYGVQIGISYCTQPERFIAIAEYMEWILDNIRP</sequence>
<dbReference type="EnsemblMetazoa" id="AAEL002880-RA">
    <property type="protein sequence ID" value="AAEL002880-PA"/>
    <property type="gene ID" value="AAEL002880"/>
</dbReference>
<accession>A0A1S4F3C2</accession>
<dbReference type="CDD" id="cd00190">
    <property type="entry name" value="Tryp_SPc"/>
    <property type="match status" value="1"/>
</dbReference>
<dbReference type="InterPro" id="IPR018114">
    <property type="entry name" value="TRYPSIN_HIS"/>
</dbReference>
<dbReference type="SMART" id="SM00020">
    <property type="entry name" value="Tryp_SPc"/>
    <property type="match status" value="1"/>
</dbReference>
<reference evidence="11" key="2">
    <citation type="submission" date="2020-05" db="UniProtKB">
        <authorList>
            <consortium name="EnsemblMetazoa"/>
        </authorList>
    </citation>
    <scope>IDENTIFICATION</scope>
    <source>
        <strain evidence="11">LVP_AGWG</strain>
    </source>
</reference>
<dbReference type="PROSITE" id="PS50240">
    <property type="entry name" value="TRYPSIN_DOM"/>
    <property type="match status" value="2"/>
</dbReference>